<evidence type="ECO:0000313" key="1">
    <source>
        <dbReference type="EMBL" id="KAH7926199.1"/>
    </source>
</evidence>
<dbReference type="EMBL" id="MU266387">
    <property type="protein sequence ID" value="KAH7926199.1"/>
    <property type="molecule type" value="Genomic_DNA"/>
</dbReference>
<organism evidence="1 2">
    <name type="scientific">Leucogyrophana mollusca</name>
    <dbReference type="NCBI Taxonomy" id="85980"/>
    <lineage>
        <taxon>Eukaryota</taxon>
        <taxon>Fungi</taxon>
        <taxon>Dikarya</taxon>
        <taxon>Basidiomycota</taxon>
        <taxon>Agaricomycotina</taxon>
        <taxon>Agaricomycetes</taxon>
        <taxon>Agaricomycetidae</taxon>
        <taxon>Boletales</taxon>
        <taxon>Boletales incertae sedis</taxon>
        <taxon>Leucogyrophana</taxon>
    </lineage>
</organism>
<evidence type="ECO:0000313" key="2">
    <source>
        <dbReference type="Proteomes" id="UP000790709"/>
    </source>
</evidence>
<sequence>MPSQGKGQHEVDHPSNATAHEPGRPLLSILAFVVSAMLINCTDPCSPPHTGSGAPIDVAASIPALSHAQNSRTQHPSPYEPHVAFESEDDNDEPESHEGPTDSVKPQDGTASPCCKPRQSPNTSPAPDRPNRHPRVHFRSRVRITSGLRHRRLSDGLASSASSISGSPSSSISAPLRSHTTVSAKGWGPLGQRVSLLTAQHHAPDTNSPLAPGNHRHDDRRRHRRRHKVDPQLDADEHTRLIPSSQRHLYTEEDIEDDEDEERRWRAQVIDEVFGTWPGRLLNRHWWWWQLEPIVCCICIDCSEVEE</sequence>
<keyword evidence="2" id="KW-1185">Reference proteome</keyword>
<proteinExistence type="predicted"/>
<comment type="caution">
    <text evidence="1">The sequence shown here is derived from an EMBL/GenBank/DDBJ whole genome shotgun (WGS) entry which is preliminary data.</text>
</comment>
<protein>
    <submittedName>
        <fullName evidence="1">Uncharacterized protein</fullName>
    </submittedName>
</protein>
<name>A0ACB8BKT5_9AGAM</name>
<accession>A0ACB8BKT5</accession>
<gene>
    <name evidence="1" type="ORF">BV22DRAFT_1046234</name>
</gene>
<dbReference type="Proteomes" id="UP000790709">
    <property type="component" value="Unassembled WGS sequence"/>
</dbReference>
<reference evidence="1" key="1">
    <citation type="journal article" date="2021" name="New Phytol.">
        <title>Evolutionary innovations through gain and loss of genes in the ectomycorrhizal Boletales.</title>
        <authorList>
            <person name="Wu G."/>
            <person name="Miyauchi S."/>
            <person name="Morin E."/>
            <person name="Kuo A."/>
            <person name="Drula E."/>
            <person name="Varga T."/>
            <person name="Kohler A."/>
            <person name="Feng B."/>
            <person name="Cao Y."/>
            <person name="Lipzen A."/>
            <person name="Daum C."/>
            <person name="Hundley H."/>
            <person name="Pangilinan J."/>
            <person name="Johnson J."/>
            <person name="Barry K."/>
            <person name="LaButti K."/>
            <person name="Ng V."/>
            <person name="Ahrendt S."/>
            <person name="Min B."/>
            <person name="Choi I.G."/>
            <person name="Park H."/>
            <person name="Plett J.M."/>
            <person name="Magnuson J."/>
            <person name="Spatafora J.W."/>
            <person name="Nagy L.G."/>
            <person name="Henrissat B."/>
            <person name="Grigoriev I.V."/>
            <person name="Yang Z.L."/>
            <person name="Xu J."/>
            <person name="Martin F.M."/>
        </authorList>
    </citation>
    <scope>NUCLEOTIDE SEQUENCE</scope>
    <source>
        <strain evidence="1">KUC20120723A-06</strain>
    </source>
</reference>